<dbReference type="SUPFAM" id="SSF81301">
    <property type="entry name" value="Nucleotidyltransferase"/>
    <property type="match status" value="1"/>
</dbReference>
<dbReference type="PANTHER" id="PTHR43449:SF1">
    <property type="entry name" value="POLYMERASE BETA NUCLEOTIDYLTRANSFERASE DOMAIN-CONTAINING PROTEIN"/>
    <property type="match status" value="1"/>
</dbReference>
<organism evidence="2 3">
    <name type="scientific">Desulfurobacterium pacificum</name>
    <dbReference type="NCBI Taxonomy" id="240166"/>
    <lineage>
        <taxon>Bacteria</taxon>
        <taxon>Pseudomonadati</taxon>
        <taxon>Aquificota</taxon>
        <taxon>Aquificia</taxon>
        <taxon>Desulfurobacteriales</taxon>
        <taxon>Desulfurobacteriaceae</taxon>
        <taxon>Desulfurobacterium</taxon>
    </lineage>
</organism>
<comment type="caution">
    <text evidence="2">The sequence shown here is derived from an EMBL/GenBank/DDBJ whole genome shotgun (WGS) entry which is preliminary data.</text>
</comment>
<gene>
    <name evidence="2" type="ORF">SAMN06265339_1209</name>
</gene>
<evidence type="ECO:0000313" key="2">
    <source>
        <dbReference type="EMBL" id="SMP13957.1"/>
    </source>
</evidence>
<dbReference type="Proteomes" id="UP001157911">
    <property type="component" value="Unassembled WGS sequence"/>
</dbReference>
<dbReference type="Pfam" id="PF18765">
    <property type="entry name" value="Polbeta"/>
    <property type="match status" value="1"/>
</dbReference>
<evidence type="ECO:0000313" key="3">
    <source>
        <dbReference type="Proteomes" id="UP001157911"/>
    </source>
</evidence>
<proteinExistence type="predicted"/>
<dbReference type="PANTHER" id="PTHR43449">
    <property type="entry name" value="NUCLEOTIDYLTRANSFERASE"/>
    <property type="match status" value="1"/>
</dbReference>
<dbReference type="InterPro" id="IPR043519">
    <property type="entry name" value="NT_sf"/>
</dbReference>
<keyword evidence="3" id="KW-1185">Reference proteome</keyword>
<accession>A0ABY1NNA5</accession>
<dbReference type="EMBL" id="FXUB01000003">
    <property type="protein sequence ID" value="SMP13957.1"/>
    <property type="molecule type" value="Genomic_DNA"/>
</dbReference>
<protein>
    <recommendedName>
        <fullName evidence="1">Polymerase beta nucleotidyltransferase domain-containing protein</fullName>
    </recommendedName>
</protein>
<dbReference type="InterPro" id="IPR041633">
    <property type="entry name" value="Polbeta"/>
</dbReference>
<reference evidence="2 3" key="1">
    <citation type="submission" date="2017-05" db="EMBL/GenBank/DDBJ databases">
        <authorList>
            <person name="Varghese N."/>
            <person name="Submissions S."/>
        </authorList>
    </citation>
    <scope>NUCLEOTIDE SEQUENCE [LARGE SCALE GENOMIC DNA]</scope>
    <source>
        <strain evidence="2 3">DSM 15522</strain>
    </source>
</reference>
<name>A0ABY1NNA5_9BACT</name>
<dbReference type="Gene3D" id="3.30.460.10">
    <property type="entry name" value="Beta Polymerase, domain 2"/>
    <property type="match status" value="1"/>
</dbReference>
<dbReference type="CDD" id="cd05403">
    <property type="entry name" value="NT_KNTase_like"/>
    <property type="match status" value="1"/>
</dbReference>
<sequence>MLRKVKIETIEDLKRFLIEFFEGEEVGIFLFGSRARGDNSSFSDVDIAFLSSKDISDKLTLLREFIEESNFPYKVDLVDLSRANKLKDIVLRESIRWL</sequence>
<evidence type="ECO:0000259" key="1">
    <source>
        <dbReference type="Pfam" id="PF18765"/>
    </source>
</evidence>
<feature type="domain" description="Polymerase beta nucleotidyltransferase" evidence="1">
    <location>
        <begin position="27"/>
        <end position="93"/>
    </location>
</feature>
<dbReference type="RefSeq" id="WP_283400668.1">
    <property type="nucleotide sequence ID" value="NZ_FXUB01000003.1"/>
</dbReference>